<keyword evidence="2" id="KW-1185">Reference proteome</keyword>
<dbReference type="Proteomes" id="UP000663929">
    <property type="component" value="Chromosome"/>
</dbReference>
<dbReference type="AlphaFoldDB" id="A0A8A4TRM6"/>
<name>A0A8A4TRM6_SULCO</name>
<dbReference type="KEGG" id="scor:J3U87_06980"/>
<proteinExistence type="predicted"/>
<reference evidence="1" key="1">
    <citation type="submission" date="2021-03" db="EMBL/GenBank/DDBJ databases">
        <title>Acanthopleuribacteraceae sp. M133.</title>
        <authorList>
            <person name="Wang G."/>
        </authorList>
    </citation>
    <scope>NUCLEOTIDE SEQUENCE</scope>
    <source>
        <strain evidence="1">M133</strain>
    </source>
</reference>
<dbReference type="EMBL" id="CP071793">
    <property type="protein sequence ID" value="QTD52200.1"/>
    <property type="molecule type" value="Genomic_DNA"/>
</dbReference>
<protein>
    <submittedName>
        <fullName evidence="1">Uncharacterized protein</fullName>
    </submittedName>
</protein>
<gene>
    <name evidence="1" type="ORF">J3U87_06980</name>
</gene>
<dbReference type="RefSeq" id="WP_237382309.1">
    <property type="nucleotide sequence ID" value="NZ_CP071793.1"/>
</dbReference>
<accession>A0A8A4TRM6</accession>
<organism evidence="1 2">
    <name type="scientific">Sulfidibacter corallicola</name>
    <dbReference type="NCBI Taxonomy" id="2818388"/>
    <lineage>
        <taxon>Bacteria</taxon>
        <taxon>Pseudomonadati</taxon>
        <taxon>Acidobacteriota</taxon>
        <taxon>Holophagae</taxon>
        <taxon>Acanthopleuribacterales</taxon>
        <taxon>Acanthopleuribacteraceae</taxon>
        <taxon>Sulfidibacter</taxon>
    </lineage>
</organism>
<sequence length="208" mass="23854">MRNSLWLAAVVLALILPACNRAEQMQKLELMRSFNNFIHSVNELHDKGLTISVYFPGVSDYKAHVKKLLLSYMERTHAGGPLEFDPQGVVLVRFLGLAYHRYDIKSYTFGDDGQTVQMRLSVSFSYDNNIQYSEYEEGTKVYIPAKPWGTVHEVVVGSSANPVPREQLSYLEIDVTMRKTNFEGYWQVRSCEVDESSLQFETSFRGDF</sequence>
<evidence type="ECO:0000313" key="1">
    <source>
        <dbReference type="EMBL" id="QTD52200.1"/>
    </source>
</evidence>
<evidence type="ECO:0000313" key="2">
    <source>
        <dbReference type="Proteomes" id="UP000663929"/>
    </source>
</evidence>